<dbReference type="EMBL" id="JASBNA010000034">
    <property type="protein sequence ID" value="KAK7682764.1"/>
    <property type="molecule type" value="Genomic_DNA"/>
</dbReference>
<feature type="region of interest" description="Disordered" evidence="1">
    <location>
        <begin position="152"/>
        <end position="171"/>
    </location>
</feature>
<dbReference type="Proteomes" id="UP001385951">
    <property type="component" value="Unassembled WGS sequence"/>
</dbReference>
<feature type="region of interest" description="Disordered" evidence="1">
    <location>
        <begin position="60"/>
        <end position="94"/>
    </location>
</feature>
<name>A0AAW0FX42_9APHY</name>
<keyword evidence="3" id="KW-1185">Reference proteome</keyword>
<sequence>MATTTQILFNSPALHSLKRDQLVKLCKIHGIKANGKNVDLIQKLQVHAQQLPPEAATIEYQDESNTEDQHTDAPNDNDDISMSDADFDDLPMPRPSEQWEVVMEDIEEVDETTIGTMSSMNTLRSRGTAGEFGSKSSKKTMTSSIKSIATSLGIKRSHSSKSIKATTPATADELAQHAIPYSSLPPSTSLPSTDHFKLSTPDVTMASPNDSLNEPIPGSPSRPGAPVPSNARLSTGEGLTTTIRLITSPFDFDNMMSPPKLQPMQPSFDLIMSPGPTGNGQPIWPASPSNNRQSLYPALPLDDLPSLNAIVASAAASPAKFIKPSNPTQDVFSPQKPSAPPSTKKGLAGRLSLPQNQPFLFGSPLPQPRLSNKDFGAAAASVLDEMNKRLEEAGVQKVDAALLNKDGSSGDVFGSSAIPTLPKAYRREVRTGA</sequence>
<accession>A0AAW0FX42</accession>
<evidence type="ECO:0000313" key="2">
    <source>
        <dbReference type="EMBL" id="KAK7682764.1"/>
    </source>
</evidence>
<proteinExistence type="predicted"/>
<feature type="compositionally biased region" description="Low complexity" evidence="1">
    <location>
        <begin position="182"/>
        <end position="193"/>
    </location>
</feature>
<evidence type="ECO:0000313" key="3">
    <source>
        <dbReference type="Proteomes" id="UP001385951"/>
    </source>
</evidence>
<organism evidence="2 3">
    <name type="scientific">Cerrena zonata</name>
    <dbReference type="NCBI Taxonomy" id="2478898"/>
    <lineage>
        <taxon>Eukaryota</taxon>
        <taxon>Fungi</taxon>
        <taxon>Dikarya</taxon>
        <taxon>Basidiomycota</taxon>
        <taxon>Agaricomycotina</taxon>
        <taxon>Agaricomycetes</taxon>
        <taxon>Polyporales</taxon>
        <taxon>Cerrenaceae</taxon>
        <taxon>Cerrena</taxon>
    </lineage>
</organism>
<feature type="region of interest" description="Disordered" evidence="1">
    <location>
        <begin position="322"/>
        <end position="346"/>
    </location>
</feature>
<evidence type="ECO:0008006" key="4">
    <source>
        <dbReference type="Google" id="ProtNLM"/>
    </source>
</evidence>
<gene>
    <name evidence="2" type="ORF">QCA50_014147</name>
</gene>
<evidence type="ECO:0000256" key="1">
    <source>
        <dbReference type="SAM" id="MobiDB-lite"/>
    </source>
</evidence>
<dbReference type="AlphaFoldDB" id="A0AAW0FX42"/>
<feature type="compositionally biased region" description="Pro residues" evidence="1">
    <location>
        <begin position="217"/>
        <end position="226"/>
    </location>
</feature>
<feature type="compositionally biased region" description="Polar residues" evidence="1">
    <location>
        <begin position="325"/>
        <end position="336"/>
    </location>
</feature>
<protein>
    <recommendedName>
        <fullName evidence="4">SAP domain-containing protein</fullName>
    </recommendedName>
</protein>
<comment type="caution">
    <text evidence="2">The sequence shown here is derived from an EMBL/GenBank/DDBJ whole genome shotgun (WGS) entry which is preliminary data.</text>
</comment>
<reference evidence="2 3" key="1">
    <citation type="submission" date="2022-09" db="EMBL/GenBank/DDBJ databases">
        <authorList>
            <person name="Palmer J.M."/>
        </authorList>
    </citation>
    <scope>NUCLEOTIDE SEQUENCE [LARGE SCALE GENOMIC DNA]</scope>
    <source>
        <strain evidence="2 3">DSM 7382</strain>
    </source>
</reference>
<feature type="compositionally biased region" description="Acidic residues" evidence="1">
    <location>
        <begin position="75"/>
        <end position="89"/>
    </location>
</feature>
<feature type="region of interest" description="Disordered" evidence="1">
    <location>
        <begin position="182"/>
        <end position="234"/>
    </location>
</feature>